<dbReference type="Pfam" id="PF18765">
    <property type="entry name" value="Polbeta"/>
    <property type="match status" value="1"/>
</dbReference>
<gene>
    <name evidence="2" type="ORF">ENX07_04610</name>
</gene>
<name>A0A7C3YSW6_UNCW3</name>
<protein>
    <submittedName>
        <fullName evidence="2">Nucleotidyltransferase domain-containing protein</fullName>
    </submittedName>
</protein>
<comment type="caution">
    <text evidence="2">The sequence shown here is derived from an EMBL/GenBank/DDBJ whole genome shotgun (WGS) entry which is preliminary data.</text>
</comment>
<sequence>MGTNSFKARLTDYFAKRSEVIAVYLFGSVITGKIREGSDIDIALICREGLIKNPLIYRIDLTTDLMNLLRRKVDVVILNTANLLLRAQVFQKGLLIYERDSKERVSFQAKSMGLYYDYKRYFTFHAQNLKEKIKSYGLG</sequence>
<dbReference type="InterPro" id="IPR052930">
    <property type="entry name" value="TA_antitoxin_MntA"/>
</dbReference>
<proteinExistence type="predicted"/>
<dbReference type="CDD" id="cd05403">
    <property type="entry name" value="NT_KNTase_like"/>
    <property type="match status" value="1"/>
</dbReference>
<feature type="domain" description="Polymerase beta nucleotidyltransferase" evidence="1">
    <location>
        <begin position="10"/>
        <end position="101"/>
    </location>
</feature>
<dbReference type="GO" id="GO:0016740">
    <property type="term" value="F:transferase activity"/>
    <property type="evidence" value="ECO:0007669"/>
    <property type="project" value="UniProtKB-KW"/>
</dbReference>
<dbReference type="InterPro" id="IPR043519">
    <property type="entry name" value="NT_sf"/>
</dbReference>
<dbReference type="Gene3D" id="3.30.460.10">
    <property type="entry name" value="Beta Polymerase, domain 2"/>
    <property type="match status" value="1"/>
</dbReference>
<keyword evidence="2" id="KW-0808">Transferase</keyword>
<evidence type="ECO:0000313" key="2">
    <source>
        <dbReference type="EMBL" id="HGE99334.1"/>
    </source>
</evidence>
<dbReference type="SUPFAM" id="SSF81301">
    <property type="entry name" value="Nucleotidyltransferase"/>
    <property type="match status" value="1"/>
</dbReference>
<organism evidence="2">
    <name type="scientific">candidate division WOR-3 bacterium</name>
    <dbReference type="NCBI Taxonomy" id="2052148"/>
    <lineage>
        <taxon>Bacteria</taxon>
        <taxon>Bacteria division WOR-3</taxon>
    </lineage>
</organism>
<reference evidence="2" key="1">
    <citation type="journal article" date="2020" name="mSystems">
        <title>Genome- and Community-Level Interaction Insights into Carbon Utilization and Element Cycling Functions of Hydrothermarchaeota in Hydrothermal Sediment.</title>
        <authorList>
            <person name="Zhou Z."/>
            <person name="Liu Y."/>
            <person name="Xu W."/>
            <person name="Pan J."/>
            <person name="Luo Z.H."/>
            <person name="Li M."/>
        </authorList>
    </citation>
    <scope>NUCLEOTIDE SEQUENCE [LARGE SCALE GENOMIC DNA]</scope>
    <source>
        <strain evidence="2">SpSt-906</strain>
    </source>
</reference>
<dbReference type="AlphaFoldDB" id="A0A7C3YSW6"/>
<dbReference type="EMBL" id="DTMQ01000031">
    <property type="protein sequence ID" value="HGE99334.1"/>
    <property type="molecule type" value="Genomic_DNA"/>
</dbReference>
<evidence type="ECO:0000259" key="1">
    <source>
        <dbReference type="Pfam" id="PF18765"/>
    </source>
</evidence>
<accession>A0A7C3YSW6</accession>
<dbReference type="PANTHER" id="PTHR43852">
    <property type="entry name" value="NUCLEOTIDYLTRANSFERASE"/>
    <property type="match status" value="1"/>
</dbReference>
<dbReference type="InterPro" id="IPR041633">
    <property type="entry name" value="Polbeta"/>
</dbReference>
<dbReference type="NCBIfam" id="NF047752">
    <property type="entry name" value="MntA_antitoxin"/>
    <property type="match status" value="1"/>
</dbReference>
<dbReference type="PANTHER" id="PTHR43852:SF3">
    <property type="entry name" value="NUCLEOTIDYLTRANSFERASE"/>
    <property type="match status" value="1"/>
</dbReference>